<sequence length="263" mass="27870">MAHTDGFVGPFGNAGMTTHGGKTVFGATVGILMLNTRFPRIPGDIGNAATWPFPVQYKVVRSATPDNVVRGDATPLLAAFIEAGQELVDLGCDGIATNCGFLVPFQDHMSHALGVPVASSSLLQAGLIQQSLPADRSLGILTISSETLTSAHLDAAGIAGDTPIMGTRATSHFTTQVLGDAEEIDFDRARADNIAAALRLVEAHPRVGAILLECTNMVPYAADIRRATGRPVFSIYTYLLWFQAGLLPRRFPSELDDPRTSAP</sequence>
<dbReference type="InterPro" id="IPR015942">
    <property type="entry name" value="Asp/Glu/hydantoin_racemase"/>
</dbReference>
<reference evidence="2 3" key="1">
    <citation type="submission" date="2016-11" db="EMBL/GenBank/DDBJ databases">
        <authorList>
            <person name="Jaros S."/>
            <person name="Januszkiewicz K."/>
            <person name="Wedrychowicz H."/>
        </authorList>
    </citation>
    <scope>NUCLEOTIDE SEQUENCE [LARGE SCALE GENOMIC DNA]</scope>
    <source>
        <strain evidence="2 3">DSM 29431</strain>
    </source>
</reference>
<keyword evidence="3" id="KW-1185">Reference proteome</keyword>
<protein>
    <submittedName>
        <fullName evidence="2">Asp/Glu/hydantoin racemase</fullName>
    </submittedName>
</protein>
<dbReference type="NCBIfam" id="NF005679">
    <property type="entry name" value="PRK07475.1"/>
    <property type="match status" value="1"/>
</dbReference>
<dbReference type="Gene3D" id="3.40.50.12500">
    <property type="match status" value="1"/>
</dbReference>
<comment type="similarity">
    <text evidence="1">Belongs to the HyuE racemase family.</text>
</comment>
<accession>A0A1M5X467</accession>
<organism evidence="2 3">
    <name type="scientific">Marivita hallyeonensis</name>
    <dbReference type="NCBI Taxonomy" id="996342"/>
    <lineage>
        <taxon>Bacteria</taxon>
        <taxon>Pseudomonadati</taxon>
        <taxon>Pseudomonadota</taxon>
        <taxon>Alphaproteobacteria</taxon>
        <taxon>Rhodobacterales</taxon>
        <taxon>Roseobacteraceae</taxon>
        <taxon>Marivita</taxon>
    </lineage>
</organism>
<proteinExistence type="inferred from homology"/>
<name>A0A1M5X467_9RHOB</name>
<dbReference type="STRING" id="996342.SAMN05443551_3681"/>
<dbReference type="Pfam" id="PF01177">
    <property type="entry name" value="Asp_Glu_race"/>
    <property type="match status" value="1"/>
</dbReference>
<evidence type="ECO:0000256" key="1">
    <source>
        <dbReference type="ARBA" id="ARBA00038414"/>
    </source>
</evidence>
<gene>
    <name evidence="2" type="ORF">SAMN05443551_3681</name>
</gene>
<evidence type="ECO:0000313" key="3">
    <source>
        <dbReference type="Proteomes" id="UP000184221"/>
    </source>
</evidence>
<evidence type="ECO:0000313" key="2">
    <source>
        <dbReference type="EMBL" id="SHH94013.1"/>
    </source>
</evidence>
<dbReference type="EMBL" id="FQXC01000005">
    <property type="protein sequence ID" value="SHH94013.1"/>
    <property type="molecule type" value="Genomic_DNA"/>
</dbReference>
<dbReference type="AlphaFoldDB" id="A0A1M5X467"/>
<dbReference type="InterPro" id="IPR053714">
    <property type="entry name" value="Iso_Racemase_Enz_sf"/>
</dbReference>
<dbReference type="Proteomes" id="UP000184221">
    <property type="component" value="Unassembled WGS sequence"/>
</dbReference>
<dbReference type="GO" id="GO:0047661">
    <property type="term" value="F:amino-acid racemase activity"/>
    <property type="evidence" value="ECO:0007669"/>
    <property type="project" value="InterPro"/>
</dbReference>